<name>A0A670ZED8_PSETE</name>
<dbReference type="GeneTree" id="ENSGT00940000154179"/>
<feature type="signal peptide" evidence="1">
    <location>
        <begin position="1"/>
        <end position="16"/>
    </location>
</feature>
<evidence type="ECO:0000259" key="2">
    <source>
        <dbReference type="PROSITE" id="PS50835"/>
    </source>
</evidence>
<dbReference type="InterPro" id="IPR050150">
    <property type="entry name" value="IgV_Light_Chain"/>
</dbReference>
<dbReference type="Gene3D" id="2.60.40.10">
    <property type="entry name" value="Immunoglobulins"/>
    <property type="match status" value="1"/>
</dbReference>
<sequence>MVLLLLRLGYIMTCWTQPPSSSVSPGETVSLACTTTQSTFPIGWYQQKEGQAPRFVHCDGCSRGEGIPDRFTATRSGSTGTLAITNAEVEDEADYFCGSWNSAGNQVHSGKSLWGSVTKTFLLLLAGIPFQTNGYPTSFKNLGAFITSGGKLSQRLVVLTVRKFLLSSKLLLSLIRCCGELIKKALFAPFLQHILFFSLSF</sequence>
<dbReference type="InterPro" id="IPR013783">
    <property type="entry name" value="Ig-like_fold"/>
</dbReference>
<dbReference type="Ensembl" id="ENSPTXT00000020332.1">
    <property type="protein sequence ID" value="ENSPTXP00000019731.1"/>
    <property type="gene ID" value="ENSPTXG00000013653.1"/>
</dbReference>
<dbReference type="InterPro" id="IPR013106">
    <property type="entry name" value="Ig_V-set"/>
</dbReference>
<reference evidence="3" key="2">
    <citation type="submission" date="2025-09" db="UniProtKB">
        <authorList>
            <consortium name="Ensembl"/>
        </authorList>
    </citation>
    <scope>IDENTIFICATION</scope>
</reference>
<evidence type="ECO:0000313" key="4">
    <source>
        <dbReference type="Proteomes" id="UP000472273"/>
    </source>
</evidence>
<dbReference type="SMART" id="SM00406">
    <property type="entry name" value="IGv"/>
    <property type="match status" value="1"/>
</dbReference>
<dbReference type="Proteomes" id="UP000472273">
    <property type="component" value="Unplaced"/>
</dbReference>
<keyword evidence="4" id="KW-1185">Reference proteome</keyword>
<evidence type="ECO:0000256" key="1">
    <source>
        <dbReference type="SAM" id="SignalP"/>
    </source>
</evidence>
<keyword evidence="1" id="KW-0732">Signal</keyword>
<dbReference type="SUPFAM" id="SSF48726">
    <property type="entry name" value="Immunoglobulin"/>
    <property type="match status" value="1"/>
</dbReference>
<evidence type="ECO:0000313" key="3">
    <source>
        <dbReference type="Ensembl" id="ENSPTXP00000019731.1"/>
    </source>
</evidence>
<dbReference type="AlphaFoldDB" id="A0A670ZED8"/>
<accession>A0A670ZED8</accession>
<dbReference type="PANTHER" id="PTHR23267">
    <property type="entry name" value="IMMUNOGLOBULIN LIGHT CHAIN"/>
    <property type="match status" value="1"/>
</dbReference>
<dbReference type="InterPro" id="IPR003599">
    <property type="entry name" value="Ig_sub"/>
</dbReference>
<reference evidence="3" key="1">
    <citation type="submission" date="2025-08" db="UniProtKB">
        <authorList>
            <consortium name="Ensembl"/>
        </authorList>
    </citation>
    <scope>IDENTIFICATION</scope>
</reference>
<dbReference type="InterPro" id="IPR007110">
    <property type="entry name" value="Ig-like_dom"/>
</dbReference>
<organism evidence="3 4">
    <name type="scientific">Pseudonaja textilis</name>
    <name type="common">Eastern brown snake</name>
    <dbReference type="NCBI Taxonomy" id="8673"/>
    <lineage>
        <taxon>Eukaryota</taxon>
        <taxon>Metazoa</taxon>
        <taxon>Chordata</taxon>
        <taxon>Craniata</taxon>
        <taxon>Vertebrata</taxon>
        <taxon>Euteleostomi</taxon>
        <taxon>Lepidosauria</taxon>
        <taxon>Squamata</taxon>
        <taxon>Bifurcata</taxon>
        <taxon>Unidentata</taxon>
        <taxon>Episquamata</taxon>
        <taxon>Toxicofera</taxon>
        <taxon>Serpentes</taxon>
        <taxon>Colubroidea</taxon>
        <taxon>Elapidae</taxon>
        <taxon>Hydrophiinae</taxon>
        <taxon>Pseudonaja</taxon>
    </lineage>
</organism>
<protein>
    <recommendedName>
        <fullName evidence="2">Ig-like domain-containing protein</fullName>
    </recommendedName>
</protein>
<feature type="chain" id="PRO_5025371563" description="Ig-like domain-containing protein" evidence="1">
    <location>
        <begin position="17"/>
        <end position="201"/>
    </location>
</feature>
<dbReference type="SMART" id="SM00409">
    <property type="entry name" value="IG"/>
    <property type="match status" value="1"/>
</dbReference>
<proteinExistence type="predicted"/>
<dbReference type="PROSITE" id="PS50835">
    <property type="entry name" value="IG_LIKE"/>
    <property type="match status" value="1"/>
</dbReference>
<feature type="domain" description="Ig-like" evidence="2">
    <location>
        <begin position="1"/>
        <end position="97"/>
    </location>
</feature>
<dbReference type="InterPro" id="IPR036179">
    <property type="entry name" value="Ig-like_dom_sf"/>
</dbReference>
<dbReference type="Pfam" id="PF07686">
    <property type="entry name" value="V-set"/>
    <property type="match status" value="1"/>
</dbReference>